<comment type="caution">
    <text evidence="6">The sequence shown here is derived from an EMBL/GenBank/DDBJ whole genome shotgun (WGS) entry which is preliminary data.</text>
</comment>
<proteinExistence type="predicted"/>
<dbReference type="PANTHER" id="PTHR48111:SF36">
    <property type="entry name" value="TRANSCRIPTIONAL REGULATORY PROTEIN CUTR"/>
    <property type="match status" value="1"/>
</dbReference>
<reference evidence="7" key="1">
    <citation type="journal article" date="2019" name="Int. J. Syst. Evol. Microbiol.">
        <title>The Global Catalogue of Microorganisms (GCM) 10K type strain sequencing project: providing services to taxonomists for standard genome sequencing and annotation.</title>
        <authorList>
            <consortium name="The Broad Institute Genomics Platform"/>
            <consortium name="The Broad Institute Genome Sequencing Center for Infectious Disease"/>
            <person name="Wu L."/>
            <person name="Ma J."/>
        </authorList>
    </citation>
    <scope>NUCLEOTIDE SEQUENCE [LARGE SCALE GENOMIC DNA]</scope>
    <source>
        <strain evidence="7">CGMCC 4.7645</strain>
    </source>
</reference>
<dbReference type="SUPFAM" id="SSF46894">
    <property type="entry name" value="C-terminal effector domain of the bipartite response regulators"/>
    <property type="match status" value="1"/>
</dbReference>
<gene>
    <name evidence="6" type="ORF">ACFSXZ_00005</name>
</gene>
<sequence>MRVLITEDDENLRLALEVSLRGAGFAVDVASDLPEADEARFVNSYDCAVFDRMLPSGDALRYVEGLRRSGWLVPVLFLTARDRLADRVDGLEWGDDYLAKPFAMGELIMRVRSLCRRDRTAAPPVLRWHDIELDTGSHQVRRGGTLLTLTAKEFTVLERLMAAAGKEVRRGDLIAAGWDEVVPPTANVLEVVMAQLRRKLGPPPVVDTVRGVGYRLVPPG</sequence>
<dbReference type="Gene3D" id="1.10.10.10">
    <property type="entry name" value="Winged helix-like DNA-binding domain superfamily/Winged helix DNA-binding domain"/>
    <property type="match status" value="1"/>
</dbReference>
<dbReference type="Pfam" id="PF00486">
    <property type="entry name" value="Trans_reg_C"/>
    <property type="match status" value="1"/>
</dbReference>
<evidence type="ECO:0000256" key="3">
    <source>
        <dbReference type="PROSITE-ProRule" id="PRU01091"/>
    </source>
</evidence>
<dbReference type="CDD" id="cd00383">
    <property type="entry name" value="trans_reg_C"/>
    <property type="match status" value="1"/>
</dbReference>
<evidence type="ECO:0000313" key="6">
    <source>
        <dbReference type="EMBL" id="MFD2414712.1"/>
    </source>
</evidence>
<keyword evidence="7" id="KW-1185">Reference proteome</keyword>
<dbReference type="SUPFAM" id="SSF52172">
    <property type="entry name" value="CheY-like"/>
    <property type="match status" value="1"/>
</dbReference>
<name>A0ABW5FLS5_9PSEU</name>
<evidence type="ECO:0000256" key="2">
    <source>
        <dbReference type="PROSITE-ProRule" id="PRU00169"/>
    </source>
</evidence>
<evidence type="ECO:0000259" key="5">
    <source>
        <dbReference type="PROSITE" id="PS51755"/>
    </source>
</evidence>
<dbReference type="SMART" id="SM00862">
    <property type="entry name" value="Trans_reg_C"/>
    <property type="match status" value="1"/>
</dbReference>
<dbReference type="InterPro" id="IPR039420">
    <property type="entry name" value="WalR-like"/>
</dbReference>
<dbReference type="InterPro" id="IPR001867">
    <property type="entry name" value="OmpR/PhoB-type_DNA-bd"/>
</dbReference>
<dbReference type="InterPro" id="IPR001789">
    <property type="entry name" value="Sig_transdc_resp-reg_receiver"/>
</dbReference>
<dbReference type="SMART" id="SM00448">
    <property type="entry name" value="REC"/>
    <property type="match status" value="1"/>
</dbReference>
<dbReference type="InterPro" id="IPR036388">
    <property type="entry name" value="WH-like_DNA-bd_sf"/>
</dbReference>
<dbReference type="PROSITE" id="PS51755">
    <property type="entry name" value="OMPR_PHOB"/>
    <property type="match status" value="1"/>
</dbReference>
<dbReference type="PROSITE" id="PS50110">
    <property type="entry name" value="RESPONSE_REGULATORY"/>
    <property type="match status" value="1"/>
</dbReference>
<dbReference type="InterPro" id="IPR016032">
    <property type="entry name" value="Sig_transdc_resp-reg_C-effctor"/>
</dbReference>
<dbReference type="Gene3D" id="3.40.50.2300">
    <property type="match status" value="1"/>
</dbReference>
<accession>A0ABW5FLS5</accession>
<dbReference type="InterPro" id="IPR011006">
    <property type="entry name" value="CheY-like_superfamily"/>
</dbReference>
<dbReference type="RefSeq" id="WP_378259847.1">
    <property type="nucleotide sequence ID" value="NZ_JBHUKR010000001.1"/>
</dbReference>
<protein>
    <submittedName>
        <fullName evidence="6">Winged helix-turn-helix domain-containing protein</fullName>
    </submittedName>
</protein>
<evidence type="ECO:0000313" key="7">
    <source>
        <dbReference type="Proteomes" id="UP001597417"/>
    </source>
</evidence>
<feature type="modified residue" description="4-aspartylphosphate" evidence="2">
    <location>
        <position position="51"/>
    </location>
</feature>
<organism evidence="6 7">
    <name type="scientific">Amycolatopsis pigmentata</name>
    <dbReference type="NCBI Taxonomy" id="450801"/>
    <lineage>
        <taxon>Bacteria</taxon>
        <taxon>Bacillati</taxon>
        <taxon>Actinomycetota</taxon>
        <taxon>Actinomycetes</taxon>
        <taxon>Pseudonocardiales</taxon>
        <taxon>Pseudonocardiaceae</taxon>
        <taxon>Amycolatopsis</taxon>
    </lineage>
</organism>
<evidence type="ECO:0000256" key="1">
    <source>
        <dbReference type="ARBA" id="ARBA00023125"/>
    </source>
</evidence>
<dbReference type="PANTHER" id="PTHR48111">
    <property type="entry name" value="REGULATOR OF RPOS"/>
    <property type="match status" value="1"/>
</dbReference>
<keyword evidence="2" id="KW-0597">Phosphoprotein</keyword>
<dbReference type="EMBL" id="JBHUKR010000001">
    <property type="protein sequence ID" value="MFD2414712.1"/>
    <property type="molecule type" value="Genomic_DNA"/>
</dbReference>
<feature type="domain" description="OmpR/PhoB-type" evidence="5">
    <location>
        <begin position="123"/>
        <end position="218"/>
    </location>
</feature>
<dbReference type="Pfam" id="PF00072">
    <property type="entry name" value="Response_reg"/>
    <property type="match status" value="1"/>
</dbReference>
<dbReference type="Proteomes" id="UP001597417">
    <property type="component" value="Unassembled WGS sequence"/>
</dbReference>
<evidence type="ECO:0000259" key="4">
    <source>
        <dbReference type="PROSITE" id="PS50110"/>
    </source>
</evidence>
<feature type="domain" description="Response regulatory" evidence="4">
    <location>
        <begin position="2"/>
        <end position="115"/>
    </location>
</feature>
<feature type="DNA-binding region" description="OmpR/PhoB-type" evidence="3">
    <location>
        <begin position="123"/>
        <end position="218"/>
    </location>
</feature>
<keyword evidence="1 3" id="KW-0238">DNA-binding</keyword>